<dbReference type="Ensembl" id="ENSSMRT00000031718.1">
    <property type="protein sequence ID" value="ENSSMRP00000027141.1"/>
    <property type="gene ID" value="ENSSMRG00000020939.1"/>
</dbReference>
<evidence type="ECO:0000256" key="3">
    <source>
        <dbReference type="ARBA" id="ARBA00022514"/>
    </source>
</evidence>
<reference evidence="10" key="2">
    <citation type="submission" date="2025-09" db="UniProtKB">
        <authorList>
            <consortium name="Ensembl"/>
        </authorList>
    </citation>
    <scope>IDENTIFICATION</scope>
</reference>
<evidence type="ECO:0000256" key="6">
    <source>
        <dbReference type="ARBA" id="ARBA00023118"/>
    </source>
</evidence>
<organism evidence="10 11">
    <name type="scientific">Salvator merianae</name>
    <name type="common">Argentine black and white tegu</name>
    <name type="synonym">Tupinambis merianae</name>
    <dbReference type="NCBI Taxonomy" id="96440"/>
    <lineage>
        <taxon>Eukaryota</taxon>
        <taxon>Metazoa</taxon>
        <taxon>Chordata</taxon>
        <taxon>Craniata</taxon>
        <taxon>Vertebrata</taxon>
        <taxon>Euteleostomi</taxon>
        <taxon>Lepidosauria</taxon>
        <taxon>Squamata</taxon>
        <taxon>Bifurcata</taxon>
        <taxon>Unidentata</taxon>
        <taxon>Episquamata</taxon>
        <taxon>Laterata</taxon>
        <taxon>Teiioidea</taxon>
        <taxon>Teiidae</taxon>
        <taxon>Salvator</taxon>
    </lineage>
</organism>
<dbReference type="Gene3D" id="1.20.1250.10">
    <property type="match status" value="1"/>
</dbReference>
<evidence type="ECO:0000256" key="2">
    <source>
        <dbReference type="ARBA" id="ARBA00011033"/>
    </source>
</evidence>
<dbReference type="SMART" id="SM00076">
    <property type="entry name" value="IFabd"/>
    <property type="match status" value="1"/>
</dbReference>
<dbReference type="AlphaFoldDB" id="A0A8D0E6C5"/>
<dbReference type="PANTHER" id="PTHR11691">
    <property type="entry name" value="TYPE I INTERFERON"/>
    <property type="match status" value="1"/>
</dbReference>
<evidence type="ECO:0000256" key="5">
    <source>
        <dbReference type="ARBA" id="ARBA00022729"/>
    </source>
</evidence>
<evidence type="ECO:0000256" key="9">
    <source>
        <dbReference type="SAM" id="SignalP"/>
    </source>
</evidence>
<dbReference type="GeneTree" id="ENSGT01000000214430"/>
<evidence type="ECO:0000256" key="7">
    <source>
        <dbReference type="ARBA" id="ARBA00023157"/>
    </source>
</evidence>
<keyword evidence="7" id="KW-1015">Disulfide bond</keyword>
<dbReference type="GO" id="GO:0006955">
    <property type="term" value="P:immune response"/>
    <property type="evidence" value="ECO:0007669"/>
    <property type="project" value="UniProtKB-ARBA"/>
</dbReference>
<protein>
    <submittedName>
        <fullName evidence="10">Uncharacterized protein</fullName>
    </submittedName>
</protein>
<keyword evidence="5 9" id="KW-0732">Signal</keyword>
<dbReference type="Pfam" id="PF00143">
    <property type="entry name" value="Interferon"/>
    <property type="match status" value="1"/>
</dbReference>
<comment type="similarity">
    <text evidence="2 8">Belongs to the alpha/beta interferon family.</text>
</comment>
<keyword evidence="4" id="KW-0964">Secreted</keyword>
<dbReference type="InterPro" id="IPR009079">
    <property type="entry name" value="4_helix_cytokine-like_core"/>
</dbReference>
<accession>A0A8D0E6C5</accession>
<evidence type="ECO:0000313" key="10">
    <source>
        <dbReference type="Ensembl" id="ENSSMRP00000027141.1"/>
    </source>
</evidence>
<dbReference type="GO" id="GO:0005126">
    <property type="term" value="F:cytokine receptor binding"/>
    <property type="evidence" value="ECO:0007669"/>
    <property type="project" value="InterPro"/>
</dbReference>
<reference evidence="10" key="1">
    <citation type="submission" date="2025-08" db="UniProtKB">
        <authorList>
            <consortium name="Ensembl"/>
        </authorList>
    </citation>
    <scope>IDENTIFICATION</scope>
</reference>
<keyword evidence="3 8" id="KW-0202">Cytokine</keyword>
<feature type="signal peptide" evidence="9">
    <location>
        <begin position="1"/>
        <end position="22"/>
    </location>
</feature>
<dbReference type="GO" id="GO:0005125">
    <property type="term" value="F:cytokine activity"/>
    <property type="evidence" value="ECO:0007669"/>
    <property type="project" value="UniProtKB-KW"/>
</dbReference>
<dbReference type="SUPFAM" id="SSF47266">
    <property type="entry name" value="4-helical cytokines"/>
    <property type="match status" value="1"/>
</dbReference>
<proteinExistence type="inferred from homology"/>
<evidence type="ECO:0000256" key="1">
    <source>
        <dbReference type="ARBA" id="ARBA00004613"/>
    </source>
</evidence>
<evidence type="ECO:0000313" key="11">
    <source>
        <dbReference type="Proteomes" id="UP000694421"/>
    </source>
</evidence>
<dbReference type="OMA" id="CSWEISR"/>
<keyword evidence="6 8" id="KW-0051">Antiviral defense</keyword>
<sequence length="179" mass="20665">MNKKGCVLYGYVLMLCFTDALGQDCSQLHRWLNKDNLKFLNSRMGPTIPSQCINDVMDFTNNEEICISETQKENAKIAVQGILQETAYLFQQNHTALSWDESSIDAFQQGLHQASDNLGKCLSRERKLIQNPSVNRYFREIRDFLSSKAYSLCAWEIVQMEIRHCFLLIDQNSLNLNTK</sequence>
<dbReference type="InterPro" id="IPR000471">
    <property type="entry name" value="Interferon_alpha/beta/delta"/>
</dbReference>
<dbReference type="GO" id="GO:0005615">
    <property type="term" value="C:extracellular space"/>
    <property type="evidence" value="ECO:0007669"/>
    <property type="project" value="UniProtKB-KW"/>
</dbReference>
<dbReference type="GO" id="GO:0051607">
    <property type="term" value="P:defense response to virus"/>
    <property type="evidence" value="ECO:0007669"/>
    <property type="project" value="UniProtKB-KW"/>
</dbReference>
<dbReference type="PRINTS" id="PR00266">
    <property type="entry name" value="INTERFERONAB"/>
</dbReference>
<comment type="subcellular location">
    <subcellularLocation>
        <location evidence="1">Secreted</location>
    </subcellularLocation>
</comment>
<dbReference type="Proteomes" id="UP000694421">
    <property type="component" value="Unplaced"/>
</dbReference>
<dbReference type="PANTHER" id="PTHR11691:SF73">
    <property type="entry name" value="INTERFERON BETA"/>
    <property type="match status" value="1"/>
</dbReference>
<name>A0A8D0E6C5_SALMN</name>
<keyword evidence="11" id="KW-1185">Reference proteome</keyword>
<evidence type="ECO:0000256" key="4">
    <source>
        <dbReference type="ARBA" id="ARBA00022525"/>
    </source>
</evidence>
<evidence type="ECO:0000256" key="8">
    <source>
        <dbReference type="RuleBase" id="RU000436"/>
    </source>
</evidence>
<feature type="chain" id="PRO_5034980380" evidence="9">
    <location>
        <begin position="23"/>
        <end position="179"/>
    </location>
</feature>